<organism evidence="9 10">
    <name type="scientific">Brevibacterium senegalense</name>
    <dbReference type="NCBI Taxonomy" id="1033736"/>
    <lineage>
        <taxon>Bacteria</taxon>
        <taxon>Bacillati</taxon>
        <taxon>Actinomycetota</taxon>
        <taxon>Actinomycetes</taxon>
        <taxon>Micrococcales</taxon>
        <taxon>Brevibacteriaceae</taxon>
        <taxon>Brevibacterium</taxon>
    </lineage>
</organism>
<dbReference type="AlphaFoldDB" id="A0A921MCG4"/>
<dbReference type="InterPro" id="IPR020846">
    <property type="entry name" value="MFS_dom"/>
</dbReference>
<protein>
    <submittedName>
        <fullName evidence="9">MFS transporter</fullName>
    </submittedName>
</protein>
<feature type="transmembrane region" description="Helical" evidence="7">
    <location>
        <begin position="258"/>
        <end position="278"/>
    </location>
</feature>
<dbReference type="InterPro" id="IPR036259">
    <property type="entry name" value="MFS_trans_sf"/>
</dbReference>
<evidence type="ECO:0000256" key="3">
    <source>
        <dbReference type="ARBA" id="ARBA00022692"/>
    </source>
</evidence>
<keyword evidence="5" id="KW-0534">Nitrate assimilation</keyword>
<reference evidence="9" key="2">
    <citation type="submission" date="2021-09" db="EMBL/GenBank/DDBJ databases">
        <authorList>
            <person name="Gilroy R."/>
        </authorList>
    </citation>
    <scope>NUCLEOTIDE SEQUENCE</scope>
    <source>
        <strain evidence="9">ChiGjej5B5-7349</strain>
    </source>
</reference>
<evidence type="ECO:0000256" key="7">
    <source>
        <dbReference type="SAM" id="Phobius"/>
    </source>
</evidence>
<accession>A0A921MCG4</accession>
<dbReference type="GO" id="GO:0015112">
    <property type="term" value="F:nitrate transmembrane transporter activity"/>
    <property type="evidence" value="ECO:0007669"/>
    <property type="project" value="InterPro"/>
</dbReference>
<feature type="transmembrane region" description="Helical" evidence="7">
    <location>
        <begin position="346"/>
        <end position="369"/>
    </location>
</feature>
<dbReference type="PROSITE" id="PS50850">
    <property type="entry name" value="MFS"/>
    <property type="match status" value="1"/>
</dbReference>
<evidence type="ECO:0000313" key="9">
    <source>
        <dbReference type="EMBL" id="HJG79157.1"/>
    </source>
</evidence>
<feature type="transmembrane region" description="Helical" evidence="7">
    <location>
        <begin position="54"/>
        <end position="75"/>
    </location>
</feature>
<dbReference type="InterPro" id="IPR044772">
    <property type="entry name" value="NO3_transporter"/>
</dbReference>
<sequence length="420" mass="43461">MQDATAPQTGADPTTPTTRDRTTALVLATLGFAVNFWAWSLISPLGPLLVDRDIVQDASLIVAIPVLVGSLGRILVGALTDRLGGRLMMPIVSLLTVVPVLYLGFLGQYSAVGLMLGGFVLGVGGTSFAVGVPYVNRWFPAEQRGSAIGIYGAGMGGTAIAAFTTVPLFELGDRVPFVVAAVALVVYAVAAYLLMKDPPGWTPSRQNLGATLAATARIPLTWQTCYLYALAFGGYVAFSVYLPTFLMNDYGLEAHDASFRMAGFVIAAVVMRPVGGILSDRIGPVRTLVISYAVVTLCAVALVADPPLMPIATIAFIVMSMGLGMGAGGVFALIGRASDPAMVGSITGFVGAAGGLGGFVPPLLLGALWQAQGTYALGLVLLALATVLALLITLWVGRDARRAAEQEATAAPDTPEPSQT</sequence>
<dbReference type="Proteomes" id="UP000784435">
    <property type="component" value="Unassembled WGS sequence"/>
</dbReference>
<feature type="transmembrane region" description="Helical" evidence="7">
    <location>
        <begin position="111"/>
        <end position="135"/>
    </location>
</feature>
<feature type="transmembrane region" description="Helical" evidence="7">
    <location>
        <begin position="310"/>
        <end position="334"/>
    </location>
</feature>
<dbReference type="Gene3D" id="1.20.1250.20">
    <property type="entry name" value="MFS general substrate transporter like domains"/>
    <property type="match status" value="1"/>
</dbReference>
<comment type="similarity">
    <text evidence="2">Belongs to the major facilitator superfamily. Nitrate/nitrite porter (TC 2.A.1.8) family.</text>
</comment>
<feature type="transmembrane region" description="Helical" evidence="7">
    <location>
        <begin position="175"/>
        <end position="195"/>
    </location>
</feature>
<comment type="caution">
    <text evidence="9">The sequence shown here is derived from an EMBL/GenBank/DDBJ whole genome shotgun (WGS) entry which is preliminary data.</text>
</comment>
<gene>
    <name evidence="9" type="ORF">K8V08_01960</name>
</gene>
<keyword evidence="6 7" id="KW-0472">Membrane</keyword>
<reference evidence="9" key="1">
    <citation type="journal article" date="2021" name="PeerJ">
        <title>Extensive microbial diversity within the chicken gut microbiome revealed by metagenomics and culture.</title>
        <authorList>
            <person name="Gilroy R."/>
            <person name="Ravi A."/>
            <person name="Getino M."/>
            <person name="Pursley I."/>
            <person name="Horton D.L."/>
            <person name="Alikhan N.F."/>
            <person name="Baker D."/>
            <person name="Gharbi K."/>
            <person name="Hall N."/>
            <person name="Watson M."/>
            <person name="Adriaenssens E.M."/>
            <person name="Foster-Nyarko E."/>
            <person name="Jarju S."/>
            <person name="Secka A."/>
            <person name="Antonio M."/>
            <person name="Oren A."/>
            <person name="Chaudhuri R.R."/>
            <person name="La Ragione R."/>
            <person name="Hildebrand F."/>
            <person name="Pallen M.J."/>
        </authorList>
    </citation>
    <scope>NUCLEOTIDE SEQUENCE</scope>
    <source>
        <strain evidence="9">ChiGjej5B5-7349</strain>
    </source>
</reference>
<name>A0A921MCG4_9MICO</name>
<feature type="domain" description="Major facilitator superfamily (MFS) profile" evidence="8">
    <location>
        <begin position="23"/>
        <end position="401"/>
    </location>
</feature>
<comment type="subcellular location">
    <subcellularLocation>
        <location evidence="1">Cell membrane</location>
        <topology evidence="1">Multi-pass membrane protein</topology>
    </subcellularLocation>
</comment>
<evidence type="ECO:0000256" key="1">
    <source>
        <dbReference type="ARBA" id="ARBA00004651"/>
    </source>
</evidence>
<feature type="non-terminal residue" evidence="9">
    <location>
        <position position="420"/>
    </location>
</feature>
<evidence type="ECO:0000256" key="6">
    <source>
        <dbReference type="ARBA" id="ARBA00023136"/>
    </source>
</evidence>
<evidence type="ECO:0000256" key="4">
    <source>
        <dbReference type="ARBA" id="ARBA00022989"/>
    </source>
</evidence>
<dbReference type="SUPFAM" id="SSF103473">
    <property type="entry name" value="MFS general substrate transporter"/>
    <property type="match status" value="1"/>
</dbReference>
<feature type="transmembrane region" description="Helical" evidence="7">
    <location>
        <begin position="225"/>
        <end position="246"/>
    </location>
</feature>
<dbReference type="GO" id="GO:0005886">
    <property type="term" value="C:plasma membrane"/>
    <property type="evidence" value="ECO:0007669"/>
    <property type="project" value="UniProtKB-SubCell"/>
</dbReference>
<evidence type="ECO:0000313" key="10">
    <source>
        <dbReference type="Proteomes" id="UP000784435"/>
    </source>
</evidence>
<dbReference type="InterPro" id="IPR011701">
    <property type="entry name" value="MFS"/>
</dbReference>
<dbReference type="Pfam" id="PF07690">
    <property type="entry name" value="MFS_1"/>
    <property type="match status" value="1"/>
</dbReference>
<dbReference type="GO" id="GO:0042128">
    <property type="term" value="P:nitrate assimilation"/>
    <property type="evidence" value="ECO:0007669"/>
    <property type="project" value="UniProtKB-KW"/>
</dbReference>
<feature type="transmembrane region" description="Helical" evidence="7">
    <location>
        <begin position="24"/>
        <end position="42"/>
    </location>
</feature>
<keyword evidence="4 7" id="KW-1133">Transmembrane helix</keyword>
<feature type="transmembrane region" description="Helical" evidence="7">
    <location>
        <begin position="375"/>
        <end position="396"/>
    </location>
</feature>
<feature type="transmembrane region" description="Helical" evidence="7">
    <location>
        <begin position="147"/>
        <end position="169"/>
    </location>
</feature>
<dbReference type="EMBL" id="DYUK01000042">
    <property type="protein sequence ID" value="HJG79157.1"/>
    <property type="molecule type" value="Genomic_DNA"/>
</dbReference>
<feature type="transmembrane region" description="Helical" evidence="7">
    <location>
        <begin position="87"/>
        <end position="105"/>
    </location>
</feature>
<dbReference type="PANTHER" id="PTHR23515">
    <property type="entry name" value="HIGH-AFFINITY NITRATE TRANSPORTER 2.3"/>
    <property type="match status" value="1"/>
</dbReference>
<feature type="transmembrane region" description="Helical" evidence="7">
    <location>
        <begin position="285"/>
        <end position="304"/>
    </location>
</feature>
<proteinExistence type="inferred from homology"/>
<keyword evidence="3 7" id="KW-0812">Transmembrane</keyword>
<evidence type="ECO:0000256" key="5">
    <source>
        <dbReference type="ARBA" id="ARBA00023063"/>
    </source>
</evidence>
<evidence type="ECO:0000256" key="2">
    <source>
        <dbReference type="ARBA" id="ARBA00008432"/>
    </source>
</evidence>
<evidence type="ECO:0000259" key="8">
    <source>
        <dbReference type="PROSITE" id="PS50850"/>
    </source>
</evidence>